<dbReference type="Pfam" id="PF00903">
    <property type="entry name" value="Glyoxalase"/>
    <property type="match status" value="1"/>
</dbReference>
<name>A0ABY8ALR3_9ACTN</name>
<dbReference type="PANTHER" id="PTHR36437">
    <property type="entry name" value="GLYOXALASE/BLEOMYCIN RESISTANCE PROTEIN/DIOXYGENASE"/>
    <property type="match status" value="1"/>
</dbReference>
<evidence type="ECO:0000313" key="2">
    <source>
        <dbReference type="EMBL" id="WEB45111.1"/>
    </source>
</evidence>
<keyword evidence="3" id="KW-1185">Reference proteome</keyword>
<protein>
    <submittedName>
        <fullName evidence="2">VOC family protein</fullName>
    </submittedName>
</protein>
<accession>A0ABY8ALR3</accession>
<dbReference type="Gene3D" id="3.10.180.10">
    <property type="entry name" value="2,3-Dihydroxybiphenyl 1,2-Dioxygenase, domain 1"/>
    <property type="match status" value="1"/>
</dbReference>
<sequence>MRIHLTSVFVDDQEKAMRFYTDVLGFVKKNDVPLGEARWLTVVSPEHPEGTELLLEPSGHPAVQPYTSALVQDGIPAASFAVDDVHAEFDRLHGLGVRFTQEPLAMGTVTTAVFDDTCGNLIQIVHTR</sequence>
<dbReference type="PANTHER" id="PTHR36437:SF2">
    <property type="entry name" value="GLYOXALASE_BLEOMYCIN RESISTANCE PROTEIN_DIOXYGENASE"/>
    <property type="match status" value="1"/>
</dbReference>
<dbReference type="CDD" id="cd07263">
    <property type="entry name" value="VOC_like"/>
    <property type="match status" value="1"/>
</dbReference>
<proteinExistence type="predicted"/>
<dbReference type="InterPro" id="IPR037523">
    <property type="entry name" value="VOC_core"/>
</dbReference>
<dbReference type="InterPro" id="IPR029068">
    <property type="entry name" value="Glyas_Bleomycin-R_OHBP_Dase"/>
</dbReference>
<feature type="domain" description="VOC" evidence="1">
    <location>
        <begin position="2"/>
        <end position="127"/>
    </location>
</feature>
<gene>
    <name evidence="2" type="ORF">MOV08_41325</name>
</gene>
<dbReference type="SUPFAM" id="SSF54593">
    <property type="entry name" value="Glyoxalase/Bleomycin resistance protein/Dihydroxybiphenyl dioxygenase"/>
    <property type="match status" value="1"/>
</dbReference>
<dbReference type="RefSeq" id="WP_039639401.1">
    <property type="nucleotide sequence ID" value="NZ_CP095749.1"/>
</dbReference>
<organism evidence="2 3">
    <name type="scientific">Streptomyces yunnanensis</name>
    <dbReference type="NCBI Taxonomy" id="156453"/>
    <lineage>
        <taxon>Bacteria</taxon>
        <taxon>Bacillati</taxon>
        <taxon>Actinomycetota</taxon>
        <taxon>Actinomycetes</taxon>
        <taxon>Kitasatosporales</taxon>
        <taxon>Streptomycetaceae</taxon>
        <taxon>Streptomyces</taxon>
    </lineage>
</organism>
<dbReference type="InterPro" id="IPR004360">
    <property type="entry name" value="Glyas_Fos-R_dOase_dom"/>
</dbReference>
<dbReference type="PROSITE" id="PS51819">
    <property type="entry name" value="VOC"/>
    <property type="match status" value="1"/>
</dbReference>
<dbReference type="EMBL" id="CP095749">
    <property type="protein sequence ID" value="WEB45111.1"/>
    <property type="molecule type" value="Genomic_DNA"/>
</dbReference>
<reference evidence="2 3" key="1">
    <citation type="submission" date="2022-03" db="EMBL/GenBank/DDBJ databases">
        <title>Streptomyces yunnanensis P86,complete genome.</title>
        <authorList>
            <person name="Chen S."/>
            <person name="Zhang Q."/>
        </authorList>
    </citation>
    <scope>NUCLEOTIDE SEQUENCE [LARGE SCALE GENOMIC DNA]</scope>
    <source>
        <strain evidence="2 3">P86</strain>
    </source>
</reference>
<dbReference type="Proteomes" id="UP001218629">
    <property type="component" value="Chromosome"/>
</dbReference>
<evidence type="ECO:0000313" key="3">
    <source>
        <dbReference type="Proteomes" id="UP001218629"/>
    </source>
</evidence>
<evidence type="ECO:0000259" key="1">
    <source>
        <dbReference type="PROSITE" id="PS51819"/>
    </source>
</evidence>